<dbReference type="PANTHER" id="PTHR19143">
    <property type="entry name" value="FIBRINOGEN/TENASCIN/ANGIOPOEITIN"/>
    <property type="match status" value="1"/>
</dbReference>
<name>A0A9Q1BUI5_HOLLE</name>
<dbReference type="PROSITE" id="PS01186">
    <property type="entry name" value="EGF_2"/>
    <property type="match status" value="1"/>
</dbReference>
<dbReference type="GO" id="GO:0005615">
    <property type="term" value="C:extracellular space"/>
    <property type="evidence" value="ECO:0007669"/>
    <property type="project" value="TreeGrafter"/>
</dbReference>
<evidence type="ECO:0000313" key="4">
    <source>
        <dbReference type="EMBL" id="KAJ8033071.1"/>
    </source>
</evidence>
<dbReference type="InterPro" id="IPR050373">
    <property type="entry name" value="Fibrinogen_C-term_domain"/>
</dbReference>
<keyword evidence="5" id="KW-1185">Reference proteome</keyword>
<dbReference type="SMART" id="SM00186">
    <property type="entry name" value="FBG"/>
    <property type="match status" value="1"/>
</dbReference>
<reference evidence="4" key="1">
    <citation type="submission" date="2021-10" db="EMBL/GenBank/DDBJ databases">
        <title>Tropical sea cucumber genome reveals ecological adaptation and Cuvierian tubules defense mechanism.</title>
        <authorList>
            <person name="Chen T."/>
        </authorList>
    </citation>
    <scope>NUCLEOTIDE SEQUENCE</scope>
    <source>
        <strain evidence="4">Nanhai2018</strain>
        <tissue evidence="4">Muscle</tissue>
    </source>
</reference>
<dbReference type="Gene3D" id="2.10.25.10">
    <property type="entry name" value="Laminin"/>
    <property type="match status" value="1"/>
</dbReference>
<gene>
    <name evidence="4" type="ORF">HOLleu_23202</name>
</gene>
<dbReference type="InterPro" id="IPR024731">
    <property type="entry name" value="NELL2-like_EGF"/>
</dbReference>
<accession>A0A9Q1BUI5</accession>
<feature type="domain" description="Fibrinogen C-terminal" evidence="3">
    <location>
        <begin position="1"/>
        <end position="114"/>
    </location>
</feature>
<dbReference type="Gene3D" id="3.90.215.10">
    <property type="entry name" value="Gamma Fibrinogen, chain A, domain 1"/>
    <property type="match status" value="2"/>
</dbReference>
<dbReference type="InterPro" id="IPR014716">
    <property type="entry name" value="Fibrinogen_a/b/g_C_1"/>
</dbReference>
<dbReference type="SUPFAM" id="SSF56496">
    <property type="entry name" value="Fibrinogen C-terminal domain-like"/>
    <property type="match status" value="2"/>
</dbReference>
<dbReference type="InterPro" id="IPR036056">
    <property type="entry name" value="Fibrinogen-like_C"/>
</dbReference>
<dbReference type="AlphaFoldDB" id="A0A9Q1BUI5"/>
<keyword evidence="2" id="KW-1015">Disulfide bond</keyword>
<protein>
    <submittedName>
        <fullName evidence="4">Fibrinogen-like protein A</fullName>
    </submittedName>
</protein>
<evidence type="ECO:0000259" key="3">
    <source>
        <dbReference type="PROSITE" id="PS51406"/>
    </source>
</evidence>
<organism evidence="4 5">
    <name type="scientific">Holothuria leucospilota</name>
    <name type="common">Black long sea cucumber</name>
    <name type="synonym">Mertensiothuria leucospilota</name>
    <dbReference type="NCBI Taxonomy" id="206669"/>
    <lineage>
        <taxon>Eukaryota</taxon>
        <taxon>Metazoa</taxon>
        <taxon>Echinodermata</taxon>
        <taxon>Eleutherozoa</taxon>
        <taxon>Echinozoa</taxon>
        <taxon>Holothuroidea</taxon>
        <taxon>Aspidochirotacea</taxon>
        <taxon>Aspidochirotida</taxon>
        <taxon>Holothuriidae</taxon>
        <taxon>Holothuria</taxon>
    </lineage>
</organism>
<comment type="caution">
    <text evidence="4">The sequence shown here is derived from an EMBL/GenBank/DDBJ whole genome shotgun (WGS) entry which is preliminary data.</text>
</comment>
<feature type="domain" description="Fibrinogen C-terminal" evidence="3">
    <location>
        <begin position="241"/>
        <end position="407"/>
    </location>
</feature>
<dbReference type="SMART" id="SM00181">
    <property type="entry name" value="EGF"/>
    <property type="match status" value="2"/>
</dbReference>
<dbReference type="OrthoDB" id="10378851at2759"/>
<proteinExistence type="predicted"/>
<dbReference type="Pfam" id="PF12947">
    <property type="entry name" value="EGF_3"/>
    <property type="match status" value="1"/>
</dbReference>
<sequence>MDCLQRSITQFVVLCWTASILTGQLMVIYRRIDGSIDFNRKWNDYNVGFGFLSQEFWIGNEKLSYLTNQKKHQLRIDITNNNGTSFYVIYNLFRISDEYGSYKLSSVGVYSGNATIHSIHLCPDKKEPGDCTCQRTCQDPYGCHNTCTEDDTCICSEHFYLKGEDCVPQEECGCYDSSENVIIPEGDFYVNTPCTRRGECTNRQISWDDSYRCSPNAVCEERGNVRQCYCNPGYNGDGVICTTLNSYADCQEIYDSGVDNSGIYTISPSRWPGSPFEVYCNMTDGGGWTTFQRRVDGTVDFYRNWMSYKVGFGSADHEFWLGNDKLYYLTNQKRYTIRIDLVNELGSPYYAKFDFFRITNETDKYRLSEVGSYSGTADTRASTDPDIGGGLIYHRFFQFTTYDMDNDEFIYGGTSPSLKILGRDVSFPRSPASAAYA</sequence>
<dbReference type="Pfam" id="PF00147">
    <property type="entry name" value="Fibrinogen_C"/>
    <property type="match status" value="2"/>
</dbReference>
<dbReference type="PROSITE" id="PS51406">
    <property type="entry name" value="FIBRINOGEN_C_2"/>
    <property type="match status" value="2"/>
</dbReference>
<dbReference type="InterPro" id="IPR002181">
    <property type="entry name" value="Fibrinogen_a/b/g_C_dom"/>
</dbReference>
<keyword evidence="1" id="KW-0245">EGF-like domain</keyword>
<dbReference type="Proteomes" id="UP001152320">
    <property type="component" value="Chromosome 11"/>
</dbReference>
<evidence type="ECO:0000256" key="1">
    <source>
        <dbReference type="ARBA" id="ARBA00022536"/>
    </source>
</evidence>
<dbReference type="InterPro" id="IPR000742">
    <property type="entry name" value="EGF"/>
</dbReference>
<dbReference type="NCBIfam" id="NF040941">
    <property type="entry name" value="GGGWT_bact"/>
    <property type="match status" value="1"/>
</dbReference>
<dbReference type="CDD" id="cd19941">
    <property type="entry name" value="TIL"/>
    <property type="match status" value="1"/>
</dbReference>
<evidence type="ECO:0000313" key="5">
    <source>
        <dbReference type="Proteomes" id="UP001152320"/>
    </source>
</evidence>
<dbReference type="EMBL" id="JAIZAY010000011">
    <property type="protein sequence ID" value="KAJ8033071.1"/>
    <property type="molecule type" value="Genomic_DNA"/>
</dbReference>
<evidence type="ECO:0000256" key="2">
    <source>
        <dbReference type="ARBA" id="ARBA00023157"/>
    </source>
</evidence>